<gene>
    <name evidence="1" type="ORF">MPL3356_150279</name>
</gene>
<protein>
    <submittedName>
        <fullName evidence="1">Uncharacterized protein</fullName>
    </submittedName>
</protein>
<sequence length="105" mass="11898">MTTIDDGQLRETIETLLTRSPDTEAFPRADSHEDVLAVIARLRAAGNDLAAKLVIAGFTLRPVEHQGIEQACESCMYYLVHRRFCELPELAVPVEAEWSCRLWRI</sequence>
<evidence type="ECO:0000313" key="1">
    <source>
        <dbReference type="EMBL" id="CDX14265.1"/>
    </source>
</evidence>
<proteinExistence type="predicted"/>
<dbReference type="EMBL" id="CCMZ01000007">
    <property type="protein sequence ID" value="CDX14265.1"/>
    <property type="molecule type" value="Genomic_DNA"/>
</dbReference>
<evidence type="ECO:0000313" key="2">
    <source>
        <dbReference type="Proteomes" id="UP000045285"/>
    </source>
</evidence>
<keyword evidence="2" id="KW-1185">Reference proteome</keyword>
<organism evidence="1 2">
    <name type="scientific">Mesorhizobium plurifarium</name>
    <dbReference type="NCBI Taxonomy" id="69974"/>
    <lineage>
        <taxon>Bacteria</taxon>
        <taxon>Pseudomonadati</taxon>
        <taxon>Pseudomonadota</taxon>
        <taxon>Alphaproteobacteria</taxon>
        <taxon>Hyphomicrobiales</taxon>
        <taxon>Phyllobacteriaceae</taxon>
        <taxon>Mesorhizobium</taxon>
    </lineage>
</organism>
<name>A0A090DF31_MESPL</name>
<dbReference type="Proteomes" id="UP000045285">
    <property type="component" value="Unassembled WGS sequence"/>
</dbReference>
<accession>A0A090DF31</accession>
<reference evidence="2" key="1">
    <citation type="submission" date="2014-08" db="EMBL/GenBank/DDBJ databases">
        <authorList>
            <person name="Moulin L."/>
        </authorList>
    </citation>
    <scope>NUCLEOTIDE SEQUENCE [LARGE SCALE GENOMIC DNA]</scope>
</reference>
<dbReference type="AlphaFoldDB" id="A0A090DF31"/>